<dbReference type="Proteomes" id="UP000007089">
    <property type="component" value="Chromosome"/>
</dbReference>
<sequence length="596" mass="60178">MEAVPSGPAPEAPAALLEATRAQLRGVAERLAALLDGSEDVFLEAGHRLGALEGRARGMVDAARRAAGPGGAGSDADPAAELAPVLERLASYLGESRAGATRQREALQGVGARADVLAAAGGALADVPRTLRALGVNTRIENCRAAVPNAGVETVASDVRRLADEVEARFAAMVARAGELAQAVGAARGAAEAFAGRERAWSDRMLGDTRQALTALRALAAAQARVVAGAADASVGIAGSAASVVVGLQGHDATRQILEHVAEVLRAFDADAGETAGRSPEPAAWLAEAAGVCRLTGAQVGGARARLLEALEGIRESLRAMASRADVLGRELGQVAGDGAEGAPIARVERGVGAATGTLGEHLAQTRAGADAARRVAEAVGGIAEQVRATRAIGHAVKIIALNALVETERAGVGGRVLAVLAREIQVVAAEVVRRTDEVSASLDAITAAAAALEVDRAAAAASEGEALTEAMGALVARLGAQHLALAEGTRRLREDSAALRREVDEVAARLERQLEISRGLDALERELASAGARAAEGAGAAAPAARAGGRAALERYTMSSERDVHARVTGEAATPVAGVAAPAAAHDLGANVELF</sequence>
<dbReference type="KEGG" id="acp:A2cp1_2577"/>
<dbReference type="EMBL" id="CP001359">
    <property type="protein sequence ID" value="ACL65914.1"/>
    <property type="molecule type" value="Genomic_DNA"/>
</dbReference>
<accession>B8JCH4</accession>
<dbReference type="RefSeq" id="WP_012633702.1">
    <property type="nucleotide sequence ID" value="NC_011891.1"/>
</dbReference>
<organism evidence="3 4">
    <name type="scientific">Anaeromyxobacter dehalogenans (strain ATCC BAA-258 / DSM 21875 / 2CP-1)</name>
    <dbReference type="NCBI Taxonomy" id="455488"/>
    <lineage>
        <taxon>Bacteria</taxon>
        <taxon>Pseudomonadati</taxon>
        <taxon>Myxococcota</taxon>
        <taxon>Myxococcia</taxon>
        <taxon>Myxococcales</taxon>
        <taxon>Cystobacterineae</taxon>
        <taxon>Anaeromyxobacteraceae</taxon>
        <taxon>Anaeromyxobacter</taxon>
    </lineage>
</organism>
<keyword evidence="1" id="KW-0807">Transducer</keyword>
<dbReference type="GO" id="GO:0007165">
    <property type="term" value="P:signal transduction"/>
    <property type="evidence" value="ECO:0007669"/>
    <property type="project" value="UniProtKB-KW"/>
</dbReference>
<evidence type="ECO:0000259" key="2">
    <source>
        <dbReference type="PROSITE" id="PS50111"/>
    </source>
</evidence>
<reference evidence="3" key="1">
    <citation type="submission" date="2009-01" db="EMBL/GenBank/DDBJ databases">
        <title>Complete sequence of Anaeromyxobacter dehalogenans 2CP-1.</title>
        <authorList>
            <consortium name="US DOE Joint Genome Institute"/>
            <person name="Lucas S."/>
            <person name="Copeland A."/>
            <person name="Lapidus A."/>
            <person name="Glavina del Rio T."/>
            <person name="Dalin E."/>
            <person name="Tice H."/>
            <person name="Bruce D."/>
            <person name="Goodwin L."/>
            <person name="Pitluck S."/>
            <person name="Saunders E."/>
            <person name="Brettin T."/>
            <person name="Detter J.C."/>
            <person name="Han C."/>
            <person name="Larimer F."/>
            <person name="Land M."/>
            <person name="Hauser L."/>
            <person name="Kyrpides N."/>
            <person name="Ovchinnikova G."/>
            <person name="Beliaev A.S."/>
            <person name="Richardson P."/>
        </authorList>
    </citation>
    <scope>NUCLEOTIDE SEQUENCE</scope>
    <source>
        <strain evidence="3">2CP-1</strain>
    </source>
</reference>
<dbReference type="PROSITE" id="PS50111">
    <property type="entry name" value="CHEMOTAXIS_TRANSDUC_2"/>
    <property type="match status" value="1"/>
</dbReference>
<dbReference type="HOGENOM" id="CLU_030861_0_0_7"/>
<protein>
    <submittedName>
        <fullName evidence="3">Methyl-accepting chemotaxis sensory transducer</fullName>
    </submittedName>
</protein>
<name>B8JCH4_ANAD2</name>
<dbReference type="SUPFAM" id="SSF58104">
    <property type="entry name" value="Methyl-accepting chemotaxis protein (MCP) signaling domain"/>
    <property type="match status" value="1"/>
</dbReference>
<dbReference type="InterPro" id="IPR004089">
    <property type="entry name" value="MCPsignal_dom"/>
</dbReference>
<gene>
    <name evidence="3" type="ordered locus">A2cp1_2577</name>
</gene>
<dbReference type="GO" id="GO:0016020">
    <property type="term" value="C:membrane"/>
    <property type="evidence" value="ECO:0007669"/>
    <property type="project" value="InterPro"/>
</dbReference>
<dbReference type="AlphaFoldDB" id="B8JCH4"/>
<evidence type="ECO:0000313" key="3">
    <source>
        <dbReference type="EMBL" id="ACL65914.1"/>
    </source>
</evidence>
<evidence type="ECO:0000256" key="1">
    <source>
        <dbReference type="PROSITE-ProRule" id="PRU00284"/>
    </source>
</evidence>
<proteinExistence type="predicted"/>
<evidence type="ECO:0000313" key="4">
    <source>
        <dbReference type="Proteomes" id="UP000007089"/>
    </source>
</evidence>
<keyword evidence="4" id="KW-1185">Reference proteome</keyword>
<feature type="domain" description="Methyl-accepting transducer" evidence="2">
    <location>
        <begin position="310"/>
        <end position="446"/>
    </location>
</feature>
<dbReference type="Gene3D" id="1.10.287.950">
    <property type="entry name" value="Methyl-accepting chemotaxis protein"/>
    <property type="match status" value="1"/>
</dbReference>